<evidence type="ECO:0000259" key="4">
    <source>
        <dbReference type="PROSITE" id="PS50280"/>
    </source>
</evidence>
<protein>
    <recommendedName>
        <fullName evidence="4">SET domain-containing protein</fullName>
    </recommendedName>
</protein>
<evidence type="ECO:0000256" key="2">
    <source>
        <dbReference type="ARBA" id="ARBA00022679"/>
    </source>
</evidence>
<dbReference type="CDD" id="cd19179">
    <property type="entry name" value="SET_RBCMT"/>
    <property type="match status" value="1"/>
</dbReference>
<dbReference type="FunFam" id="3.90.1410.10:FF:000005">
    <property type="entry name" value="Ribulose-1,5 bisphosphate carboxylase/oxygenase large subunit N-methyltransferase, chloroplastic"/>
    <property type="match status" value="1"/>
</dbReference>
<feature type="domain" description="SET" evidence="4">
    <location>
        <begin position="54"/>
        <end position="267"/>
    </location>
</feature>
<dbReference type="EMBL" id="JBEDUW010000007">
    <property type="protein sequence ID" value="KAK9913356.1"/>
    <property type="molecule type" value="Genomic_DNA"/>
</dbReference>
<evidence type="ECO:0000313" key="6">
    <source>
        <dbReference type="Proteomes" id="UP001457282"/>
    </source>
</evidence>
<organism evidence="5 6">
    <name type="scientific">Rubus argutus</name>
    <name type="common">Southern blackberry</name>
    <dbReference type="NCBI Taxonomy" id="59490"/>
    <lineage>
        <taxon>Eukaryota</taxon>
        <taxon>Viridiplantae</taxon>
        <taxon>Streptophyta</taxon>
        <taxon>Embryophyta</taxon>
        <taxon>Tracheophyta</taxon>
        <taxon>Spermatophyta</taxon>
        <taxon>Magnoliopsida</taxon>
        <taxon>eudicotyledons</taxon>
        <taxon>Gunneridae</taxon>
        <taxon>Pentapetalae</taxon>
        <taxon>rosids</taxon>
        <taxon>fabids</taxon>
        <taxon>Rosales</taxon>
        <taxon>Rosaceae</taxon>
        <taxon>Rosoideae</taxon>
        <taxon>Rosoideae incertae sedis</taxon>
        <taxon>Rubus</taxon>
    </lineage>
</organism>
<dbReference type="PANTHER" id="PTHR13271">
    <property type="entry name" value="UNCHARACTERIZED PUTATIVE METHYLTRANSFERASE"/>
    <property type="match status" value="1"/>
</dbReference>
<keyword evidence="1" id="KW-0489">Methyltransferase</keyword>
<name>A0AAW1W228_RUBAR</name>
<keyword evidence="2" id="KW-0808">Transferase</keyword>
<gene>
    <name evidence="5" type="ORF">M0R45_037174</name>
</gene>
<dbReference type="Gene3D" id="3.90.1410.10">
    <property type="entry name" value="set domain protein methyltransferase, domain 1"/>
    <property type="match status" value="1"/>
</dbReference>
<evidence type="ECO:0000313" key="5">
    <source>
        <dbReference type="EMBL" id="KAK9913356.1"/>
    </source>
</evidence>
<dbReference type="Pfam" id="PF00856">
    <property type="entry name" value="SET"/>
    <property type="match status" value="1"/>
</dbReference>
<dbReference type="Proteomes" id="UP001457282">
    <property type="component" value="Unassembled WGS sequence"/>
</dbReference>
<dbReference type="InterPro" id="IPR046341">
    <property type="entry name" value="SET_dom_sf"/>
</dbReference>
<comment type="caution">
    <text evidence="5">The sequence shown here is derived from an EMBL/GenBank/DDBJ whole genome shotgun (WGS) entry which is preliminary data.</text>
</comment>
<dbReference type="AlphaFoldDB" id="A0AAW1W228"/>
<reference evidence="5 6" key="1">
    <citation type="journal article" date="2023" name="G3 (Bethesda)">
        <title>A chromosome-length genome assembly and annotation of blackberry (Rubus argutus, cv. 'Hillquist').</title>
        <authorList>
            <person name="Bruna T."/>
            <person name="Aryal R."/>
            <person name="Dudchenko O."/>
            <person name="Sargent D.J."/>
            <person name="Mead D."/>
            <person name="Buti M."/>
            <person name="Cavallini A."/>
            <person name="Hytonen T."/>
            <person name="Andres J."/>
            <person name="Pham M."/>
            <person name="Weisz D."/>
            <person name="Mascagni F."/>
            <person name="Usai G."/>
            <person name="Natali L."/>
            <person name="Bassil N."/>
            <person name="Fernandez G.E."/>
            <person name="Lomsadze A."/>
            <person name="Armour M."/>
            <person name="Olukolu B."/>
            <person name="Poorten T."/>
            <person name="Britton C."/>
            <person name="Davik J."/>
            <person name="Ashrafi H."/>
            <person name="Aiden E.L."/>
            <person name="Borodovsky M."/>
            <person name="Worthington M."/>
        </authorList>
    </citation>
    <scope>NUCLEOTIDE SEQUENCE [LARGE SCALE GENOMIC DNA]</scope>
    <source>
        <strain evidence="5">PI 553951</strain>
    </source>
</reference>
<dbReference type="Gene3D" id="3.90.1420.10">
    <property type="entry name" value="Rubisco LSMT, substrate-binding domain"/>
    <property type="match status" value="1"/>
</dbReference>
<evidence type="ECO:0000256" key="1">
    <source>
        <dbReference type="ARBA" id="ARBA00022603"/>
    </source>
</evidence>
<dbReference type="InterPro" id="IPR044431">
    <property type="entry name" value="SET_RBCMT"/>
</dbReference>
<proteinExistence type="predicted"/>
<dbReference type="InterPro" id="IPR015353">
    <property type="entry name" value="Rubisco_LSMT_subst-bd"/>
</dbReference>
<dbReference type="SUPFAM" id="SSF81822">
    <property type="entry name" value="RuBisCo LSMT C-terminal, substrate-binding domain"/>
    <property type="match status" value="1"/>
</dbReference>
<dbReference type="Pfam" id="PF09273">
    <property type="entry name" value="Rubis-subs-bind"/>
    <property type="match status" value="1"/>
</dbReference>
<dbReference type="GO" id="GO:0016279">
    <property type="term" value="F:protein-lysine N-methyltransferase activity"/>
    <property type="evidence" value="ECO:0007669"/>
    <property type="project" value="InterPro"/>
</dbReference>
<dbReference type="GO" id="GO:0032259">
    <property type="term" value="P:methylation"/>
    <property type="evidence" value="ECO:0007669"/>
    <property type="project" value="UniProtKB-KW"/>
</dbReference>
<dbReference type="InterPro" id="IPR036464">
    <property type="entry name" value="Rubisco_LSMT_subst-bd_sf"/>
</dbReference>
<evidence type="ECO:0000256" key="3">
    <source>
        <dbReference type="ARBA" id="ARBA00022691"/>
    </source>
</evidence>
<dbReference type="SUPFAM" id="SSF82199">
    <property type="entry name" value="SET domain"/>
    <property type="match status" value="1"/>
</dbReference>
<keyword evidence="6" id="KW-1185">Reference proteome</keyword>
<dbReference type="PROSITE" id="PS50280">
    <property type="entry name" value="SET"/>
    <property type="match status" value="1"/>
</dbReference>
<sequence length="465" mass="52848">MLLVARQFGNRWWRRRPHIGLSHTAIIKLNFHSLPQTKVEEELDDFLPWLQRKSGTEISSALFIGKSTHGRSLFASKSIRAGDCILRVPYSVQLAPDNLLPELKSLLGDQVGDVAKVAIVILFEQKMGQDSEWAPYISRLPRPEQMHSTIFWSEDELEMICQSSLYQETIDLRSLVEKEFLAIRTAFEHFPEMFESITCKDFMHAYALVTSRAWGSRKGYSLIPFADFLNHDGTSESVVLSDDDKHFSEVIADRNYAPGEQVLIRYGNFSNATLLLDFGFTLPYNIHDQVQIQGNIPHHDILCELKLELLKRHHRPINNAMTGFNSSMDCFTIKEVRSGSGKGKGIPQSLRAFARVLCCTSREELNDLAKEAAQHDGRLARRTLTNRSREIEAHQMLKEKLTQLAEDYDASIKSLGPESSPGACKRLSLRRQMARDLLNGELRILKSACAWLKDYCATLTAADRH</sequence>
<dbReference type="PANTHER" id="PTHR13271:SF134">
    <property type="entry name" value="OS01G0976450 PROTEIN"/>
    <property type="match status" value="1"/>
</dbReference>
<dbReference type="InterPro" id="IPR050600">
    <property type="entry name" value="SETD3_SETD6_MTase"/>
</dbReference>
<dbReference type="InterPro" id="IPR001214">
    <property type="entry name" value="SET_dom"/>
</dbReference>
<accession>A0AAW1W228</accession>
<keyword evidence="3" id="KW-0949">S-adenosyl-L-methionine</keyword>